<feature type="compositionally biased region" description="Basic and acidic residues" evidence="1">
    <location>
        <begin position="258"/>
        <end position="271"/>
    </location>
</feature>
<dbReference type="InterPro" id="IPR025315">
    <property type="entry name" value="DUF4220"/>
</dbReference>
<reference evidence="4" key="1">
    <citation type="journal article" date="2023" name="Nat. Commun.">
        <title>Diploid and tetraploid genomes of Acorus and the evolution of monocots.</title>
        <authorList>
            <person name="Ma L."/>
            <person name="Liu K.W."/>
            <person name="Li Z."/>
            <person name="Hsiao Y.Y."/>
            <person name="Qi Y."/>
            <person name="Fu T."/>
            <person name="Tang G.D."/>
            <person name="Zhang D."/>
            <person name="Sun W.H."/>
            <person name="Liu D.K."/>
            <person name="Li Y."/>
            <person name="Chen G.Z."/>
            <person name="Liu X.D."/>
            <person name="Liao X.Y."/>
            <person name="Jiang Y.T."/>
            <person name="Yu X."/>
            <person name="Hao Y."/>
            <person name="Huang J."/>
            <person name="Zhao X.W."/>
            <person name="Ke S."/>
            <person name="Chen Y.Y."/>
            <person name="Wu W.L."/>
            <person name="Hsu J.L."/>
            <person name="Lin Y.F."/>
            <person name="Huang M.D."/>
            <person name="Li C.Y."/>
            <person name="Huang L."/>
            <person name="Wang Z.W."/>
            <person name="Zhao X."/>
            <person name="Zhong W.Y."/>
            <person name="Peng D.H."/>
            <person name="Ahmad S."/>
            <person name="Lan S."/>
            <person name="Zhang J.S."/>
            <person name="Tsai W.C."/>
            <person name="Van de Peer Y."/>
            <person name="Liu Z.J."/>
        </authorList>
    </citation>
    <scope>NUCLEOTIDE SEQUENCE</scope>
    <source>
        <strain evidence="4">CP</strain>
    </source>
</reference>
<feature type="domain" description="DUF4220" evidence="3">
    <location>
        <begin position="1"/>
        <end position="110"/>
    </location>
</feature>
<dbReference type="Proteomes" id="UP001180020">
    <property type="component" value="Unassembled WGS sequence"/>
</dbReference>
<dbReference type="AlphaFoldDB" id="A0AAV9DB57"/>
<comment type="caution">
    <text evidence="4">The sequence shown here is derived from an EMBL/GenBank/DDBJ whole genome shotgun (WGS) entry which is preliminary data.</text>
</comment>
<organism evidence="4 5">
    <name type="scientific">Acorus calamus</name>
    <name type="common">Sweet flag</name>
    <dbReference type="NCBI Taxonomy" id="4465"/>
    <lineage>
        <taxon>Eukaryota</taxon>
        <taxon>Viridiplantae</taxon>
        <taxon>Streptophyta</taxon>
        <taxon>Embryophyta</taxon>
        <taxon>Tracheophyta</taxon>
        <taxon>Spermatophyta</taxon>
        <taxon>Magnoliopsida</taxon>
        <taxon>Liliopsida</taxon>
        <taxon>Acoraceae</taxon>
        <taxon>Acorus</taxon>
    </lineage>
</organism>
<sequence length="434" mass="50704">MLYTKAPVIHTKLGPFLRLFTFTTTFVSFILFIFTHKTQYRKGDVVITYVLFIGGLILEACSLALLISSNQALLKLRHLTCMLTFISTLRKLKPTENKWSGKMAQSNLIKFWIHDEKRNLNKTWSKEWVLACGVSYREIIKKCRPTVGVTVPPELKKFIFKELRRKLRTVDDPKGYKRLSNSRGEWVLQWMGYRNVFGWSVDDVEFDESILLWHIATDLCYQSDKYDDNVTQQQGQFQKVKIWVEKLLHPKQQQQNEGTDKKEENEGKDKNGWLSKIMSDYMFYLLMQCNTMMTSGIGHIRYADTCAEASRFFGEEDVNWKMVCERLLEVDTSALKQVKGDWSMSVLFHACSLAQSLNNEKEISKEKKWEIISAVWVEMLCYAASQCRGYQHAQRLSKGGEFLSFVWLIMAHLGIGDMYRREAHRQKVKLIVQK</sequence>
<keyword evidence="5" id="KW-1185">Reference proteome</keyword>
<evidence type="ECO:0000256" key="1">
    <source>
        <dbReference type="SAM" id="MobiDB-lite"/>
    </source>
</evidence>
<protein>
    <recommendedName>
        <fullName evidence="3">DUF4220 domain-containing protein</fullName>
    </recommendedName>
</protein>
<evidence type="ECO:0000313" key="4">
    <source>
        <dbReference type="EMBL" id="KAK1297558.1"/>
    </source>
</evidence>
<feature type="transmembrane region" description="Helical" evidence="2">
    <location>
        <begin position="46"/>
        <end position="67"/>
    </location>
</feature>
<gene>
    <name evidence="4" type="ORF">QJS10_CPB15g01300</name>
</gene>
<evidence type="ECO:0000313" key="5">
    <source>
        <dbReference type="Proteomes" id="UP001180020"/>
    </source>
</evidence>
<dbReference type="Pfam" id="PF04578">
    <property type="entry name" value="DUF594"/>
    <property type="match status" value="1"/>
</dbReference>
<keyword evidence="2" id="KW-0472">Membrane</keyword>
<dbReference type="PANTHER" id="PTHR31325">
    <property type="entry name" value="OS01G0798800 PROTEIN-RELATED"/>
    <property type="match status" value="1"/>
</dbReference>
<proteinExistence type="predicted"/>
<feature type="transmembrane region" description="Helical" evidence="2">
    <location>
        <begin position="16"/>
        <end position="34"/>
    </location>
</feature>
<dbReference type="InterPro" id="IPR007658">
    <property type="entry name" value="DUF594"/>
</dbReference>
<name>A0AAV9DB57_ACOCL</name>
<keyword evidence="2" id="KW-0812">Transmembrane</keyword>
<reference evidence="4" key="2">
    <citation type="submission" date="2023-06" db="EMBL/GenBank/DDBJ databases">
        <authorList>
            <person name="Ma L."/>
            <person name="Liu K.-W."/>
            <person name="Li Z."/>
            <person name="Hsiao Y.-Y."/>
            <person name="Qi Y."/>
            <person name="Fu T."/>
            <person name="Tang G."/>
            <person name="Zhang D."/>
            <person name="Sun W.-H."/>
            <person name="Liu D.-K."/>
            <person name="Li Y."/>
            <person name="Chen G.-Z."/>
            <person name="Liu X.-D."/>
            <person name="Liao X.-Y."/>
            <person name="Jiang Y.-T."/>
            <person name="Yu X."/>
            <person name="Hao Y."/>
            <person name="Huang J."/>
            <person name="Zhao X.-W."/>
            <person name="Ke S."/>
            <person name="Chen Y.-Y."/>
            <person name="Wu W.-L."/>
            <person name="Hsu J.-L."/>
            <person name="Lin Y.-F."/>
            <person name="Huang M.-D."/>
            <person name="Li C.-Y."/>
            <person name="Huang L."/>
            <person name="Wang Z.-W."/>
            <person name="Zhao X."/>
            <person name="Zhong W.-Y."/>
            <person name="Peng D.-H."/>
            <person name="Ahmad S."/>
            <person name="Lan S."/>
            <person name="Zhang J.-S."/>
            <person name="Tsai W.-C."/>
            <person name="Van De Peer Y."/>
            <person name="Liu Z.-J."/>
        </authorList>
    </citation>
    <scope>NUCLEOTIDE SEQUENCE</scope>
    <source>
        <strain evidence="4">CP</strain>
        <tissue evidence="4">Leaves</tissue>
    </source>
</reference>
<dbReference type="EMBL" id="JAUJYO010000015">
    <property type="protein sequence ID" value="KAK1297558.1"/>
    <property type="molecule type" value="Genomic_DNA"/>
</dbReference>
<feature type="region of interest" description="Disordered" evidence="1">
    <location>
        <begin position="252"/>
        <end position="271"/>
    </location>
</feature>
<dbReference type="Pfam" id="PF13968">
    <property type="entry name" value="DUF4220"/>
    <property type="match status" value="1"/>
</dbReference>
<evidence type="ECO:0000259" key="3">
    <source>
        <dbReference type="Pfam" id="PF13968"/>
    </source>
</evidence>
<accession>A0AAV9DB57</accession>
<evidence type="ECO:0000256" key="2">
    <source>
        <dbReference type="SAM" id="Phobius"/>
    </source>
</evidence>
<keyword evidence="2" id="KW-1133">Transmembrane helix</keyword>